<evidence type="ECO:0000256" key="5">
    <source>
        <dbReference type="ARBA" id="ARBA00022824"/>
    </source>
</evidence>
<evidence type="ECO:0000256" key="4">
    <source>
        <dbReference type="ARBA" id="ARBA00022692"/>
    </source>
</evidence>
<evidence type="ECO:0000256" key="1">
    <source>
        <dbReference type="ARBA" id="ARBA00004389"/>
    </source>
</evidence>
<proteinExistence type="inferred from homology"/>
<feature type="transmembrane region" description="Helical" evidence="8">
    <location>
        <begin position="155"/>
        <end position="176"/>
    </location>
</feature>
<reference evidence="9" key="1">
    <citation type="submission" date="2021-05" db="EMBL/GenBank/DDBJ databases">
        <authorList>
            <person name="Alioto T."/>
            <person name="Alioto T."/>
            <person name="Gomez Garrido J."/>
        </authorList>
    </citation>
    <scope>NUCLEOTIDE SEQUENCE</scope>
</reference>
<dbReference type="Pfam" id="PF08660">
    <property type="entry name" value="Alg14"/>
    <property type="match status" value="1"/>
</dbReference>
<dbReference type="GO" id="GO:0004577">
    <property type="term" value="F:N-acetylglucosaminyldiphosphodolichol N-acetylglucosaminyltransferase activity"/>
    <property type="evidence" value="ECO:0007669"/>
    <property type="project" value="TreeGrafter"/>
</dbReference>
<dbReference type="GO" id="GO:0043541">
    <property type="term" value="C:UDP-N-acetylglucosamine transferase complex"/>
    <property type="evidence" value="ECO:0007669"/>
    <property type="project" value="TreeGrafter"/>
</dbReference>
<keyword evidence="6 8" id="KW-1133">Transmembrane helix</keyword>
<keyword evidence="4 8" id="KW-0812">Transmembrane</keyword>
<organism evidence="9">
    <name type="scientific">Cacopsylla melanoneura</name>
    <dbReference type="NCBI Taxonomy" id="428564"/>
    <lineage>
        <taxon>Eukaryota</taxon>
        <taxon>Metazoa</taxon>
        <taxon>Ecdysozoa</taxon>
        <taxon>Arthropoda</taxon>
        <taxon>Hexapoda</taxon>
        <taxon>Insecta</taxon>
        <taxon>Pterygota</taxon>
        <taxon>Neoptera</taxon>
        <taxon>Paraneoptera</taxon>
        <taxon>Hemiptera</taxon>
        <taxon>Sternorrhyncha</taxon>
        <taxon>Psylloidea</taxon>
        <taxon>Psyllidae</taxon>
        <taxon>Psyllinae</taxon>
        <taxon>Cacopsylla</taxon>
    </lineage>
</organism>
<dbReference type="EMBL" id="HBUF01557441">
    <property type="protein sequence ID" value="CAG6760724.1"/>
    <property type="molecule type" value="Transcribed_RNA"/>
</dbReference>
<keyword evidence="7 8" id="KW-0472">Membrane</keyword>
<evidence type="ECO:0000313" key="9">
    <source>
        <dbReference type="EMBL" id="CAG6760724.1"/>
    </source>
</evidence>
<evidence type="ECO:0000256" key="7">
    <source>
        <dbReference type="ARBA" id="ARBA00023136"/>
    </source>
</evidence>
<feature type="transmembrane region" description="Helical" evidence="8">
    <location>
        <begin position="39"/>
        <end position="63"/>
    </location>
</feature>
<evidence type="ECO:0000256" key="6">
    <source>
        <dbReference type="ARBA" id="ARBA00022989"/>
    </source>
</evidence>
<protein>
    <recommendedName>
        <fullName evidence="3">UDP-N-acetylglucosamine transferase subunit ALG14</fullName>
    </recommendedName>
</protein>
<evidence type="ECO:0000256" key="3">
    <source>
        <dbReference type="ARBA" id="ARBA00017467"/>
    </source>
</evidence>
<dbReference type="PANTHER" id="PTHR12154:SF4">
    <property type="entry name" value="UDP-N-ACETYLGLUCOSAMINE TRANSFERASE SUBUNIT ALG14 HOMOLOG"/>
    <property type="match status" value="1"/>
</dbReference>
<keyword evidence="9" id="KW-0808">Transferase</keyword>
<keyword evidence="5" id="KW-0256">Endoplasmic reticulum</keyword>
<comment type="subcellular location">
    <subcellularLocation>
        <location evidence="1">Endoplasmic reticulum membrane</location>
        <topology evidence="1">Single-pass membrane protein</topology>
    </subcellularLocation>
</comment>
<dbReference type="AlphaFoldDB" id="A0A8D9EQ13"/>
<dbReference type="SUPFAM" id="SSF53756">
    <property type="entry name" value="UDP-Glycosyltransferase/glycogen phosphorylase"/>
    <property type="match status" value="1"/>
</dbReference>
<dbReference type="NCBIfam" id="NF041549">
    <property type="entry name" value="PssD"/>
    <property type="match status" value="1"/>
</dbReference>
<accession>A0A8D9EQ13</accession>
<dbReference type="PANTHER" id="PTHR12154">
    <property type="entry name" value="GLYCOSYL TRANSFERASE-RELATED"/>
    <property type="match status" value="1"/>
</dbReference>
<evidence type="ECO:0000256" key="8">
    <source>
        <dbReference type="SAM" id="Phobius"/>
    </source>
</evidence>
<name>A0A8D9EQ13_9HEMI</name>
<evidence type="ECO:0000256" key="2">
    <source>
        <dbReference type="ARBA" id="ARBA00009731"/>
    </source>
</evidence>
<dbReference type="InterPro" id="IPR013969">
    <property type="entry name" value="Oligosacch_biosynth_Alg14"/>
</dbReference>
<comment type="similarity">
    <text evidence="2">Belongs to the ALG14 family.</text>
</comment>
<dbReference type="Gene3D" id="3.40.50.2000">
    <property type="entry name" value="Glycogen Phosphorylase B"/>
    <property type="match status" value="1"/>
</dbReference>
<sequence>MKNQVPHIGKYLQRKFNKCLSKENKFALLLSFITHHVKMFYWIVSICLFILLCILLRTVYVLLEVKNETRSLYELASHKKKLKTLIILGSGGHSTEMLRLVETLNRKIFTPKFYIVASSDSKSKEKLFDMEKCSGKNTLYHVYDIPRSRKVHQSYVTSVFTTLYSIMYSIPLMLQIRPDLILCNGPGTCIPICVIAFLMRVLYVSDSVIVFVESICRVKSLSLSGVILYYFADVFLVQWEELLNKYKRAKYIGRF</sequence>
<feature type="transmembrane region" description="Helical" evidence="8">
    <location>
        <begin position="188"/>
        <end position="212"/>
    </location>
</feature>
<feature type="transmembrane region" description="Helical" evidence="8">
    <location>
        <begin position="221"/>
        <end position="239"/>
    </location>
</feature>
<dbReference type="GO" id="GO:0006488">
    <property type="term" value="P:dolichol-linked oligosaccharide biosynthetic process"/>
    <property type="evidence" value="ECO:0007669"/>
    <property type="project" value="InterPro"/>
</dbReference>